<evidence type="ECO:0000256" key="3">
    <source>
        <dbReference type="ARBA" id="ARBA00022691"/>
    </source>
</evidence>
<feature type="domain" description="4Fe-4S ferredoxin-type" evidence="7">
    <location>
        <begin position="25"/>
        <end position="54"/>
    </location>
</feature>
<keyword evidence="4" id="KW-0479">Metal-binding</keyword>
<dbReference type="GO" id="GO:0046872">
    <property type="term" value="F:metal ion binding"/>
    <property type="evidence" value="ECO:0007669"/>
    <property type="project" value="UniProtKB-KW"/>
</dbReference>
<protein>
    <submittedName>
        <fullName evidence="9">Glycyl-radical activating family protein</fullName>
    </submittedName>
</protein>
<dbReference type="InterPro" id="IPR007197">
    <property type="entry name" value="rSAM"/>
</dbReference>
<keyword evidence="2" id="KW-0004">4Fe-4S</keyword>
<dbReference type="PIRSF" id="PIRSF000371">
    <property type="entry name" value="PFL_act_enz"/>
    <property type="match status" value="1"/>
</dbReference>
<dbReference type="InterPro" id="IPR058240">
    <property type="entry name" value="rSAM_sf"/>
</dbReference>
<keyword evidence="3" id="KW-0949">S-adenosyl-L-methionine</keyword>
<evidence type="ECO:0000256" key="6">
    <source>
        <dbReference type="ARBA" id="ARBA00023014"/>
    </source>
</evidence>
<keyword evidence="10" id="KW-1185">Reference proteome</keyword>
<keyword evidence="5" id="KW-0408">Iron</keyword>
<dbReference type="SUPFAM" id="SSF102114">
    <property type="entry name" value="Radical SAM enzymes"/>
    <property type="match status" value="1"/>
</dbReference>
<gene>
    <name evidence="9" type="ORF">DSCA_27490</name>
</gene>
<accession>A0A5K7YLV4</accession>
<proteinExistence type="predicted"/>
<feature type="domain" description="Radical SAM core" evidence="8">
    <location>
        <begin position="19"/>
        <end position="245"/>
    </location>
</feature>
<keyword evidence="6" id="KW-0411">Iron-sulfur</keyword>
<reference evidence="9 10" key="1">
    <citation type="submission" date="2019-11" db="EMBL/GenBank/DDBJ databases">
        <title>Comparative genomics of hydrocarbon-degrading Desulfosarcina strains.</title>
        <authorList>
            <person name="Watanabe M."/>
            <person name="Kojima H."/>
            <person name="Fukui M."/>
        </authorList>
    </citation>
    <scope>NUCLEOTIDE SEQUENCE [LARGE SCALE GENOMIC DNA]</scope>
    <source>
        <strain evidence="9 10">PL12</strain>
    </source>
</reference>
<dbReference type="Pfam" id="PF12800">
    <property type="entry name" value="Fer4_4"/>
    <property type="match status" value="1"/>
</dbReference>
<dbReference type="Gene3D" id="3.80.30.10">
    <property type="entry name" value="pyruvate-formate lyase- activating enzyme"/>
    <property type="match status" value="1"/>
</dbReference>
<dbReference type="AlphaFoldDB" id="A0A5K7YLV4"/>
<dbReference type="InterPro" id="IPR017896">
    <property type="entry name" value="4Fe4S_Fe-S-bd"/>
</dbReference>
<dbReference type="PROSITE" id="PS51918">
    <property type="entry name" value="RADICAL_SAM"/>
    <property type="match status" value="1"/>
</dbReference>
<dbReference type="Proteomes" id="UP000427906">
    <property type="component" value="Chromosome"/>
</dbReference>
<dbReference type="PROSITE" id="PS00198">
    <property type="entry name" value="4FE4S_FER_1"/>
    <property type="match status" value="1"/>
</dbReference>
<dbReference type="GO" id="GO:0051539">
    <property type="term" value="F:4 iron, 4 sulfur cluster binding"/>
    <property type="evidence" value="ECO:0007669"/>
    <property type="project" value="UniProtKB-KW"/>
</dbReference>
<evidence type="ECO:0000313" key="10">
    <source>
        <dbReference type="Proteomes" id="UP000427906"/>
    </source>
</evidence>
<name>A0A5K7YLV4_9BACT</name>
<dbReference type="PANTHER" id="PTHR30352">
    <property type="entry name" value="PYRUVATE FORMATE-LYASE-ACTIVATING ENZYME"/>
    <property type="match status" value="1"/>
</dbReference>
<dbReference type="PROSITE" id="PS51379">
    <property type="entry name" value="4FE4S_FER_2"/>
    <property type="match status" value="2"/>
</dbReference>
<evidence type="ECO:0000256" key="1">
    <source>
        <dbReference type="ARBA" id="ARBA00001966"/>
    </source>
</evidence>
<evidence type="ECO:0000256" key="5">
    <source>
        <dbReference type="ARBA" id="ARBA00023004"/>
    </source>
</evidence>
<feature type="domain" description="4Fe-4S ferredoxin-type" evidence="7">
    <location>
        <begin position="1"/>
        <end position="24"/>
    </location>
</feature>
<dbReference type="Gene3D" id="3.30.70.20">
    <property type="match status" value="1"/>
</dbReference>
<dbReference type="InterPro" id="IPR017900">
    <property type="entry name" value="4Fe4S_Fe_S_CS"/>
</dbReference>
<evidence type="ECO:0000313" key="9">
    <source>
        <dbReference type="EMBL" id="BBO68819.1"/>
    </source>
</evidence>
<dbReference type="PANTHER" id="PTHR30352:SF4">
    <property type="entry name" value="PYRUVATE FORMATE-LYASE 2-ACTIVATING ENZYME"/>
    <property type="match status" value="1"/>
</dbReference>
<evidence type="ECO:0000256" key="4">
    <source>
        <dbReference type="ARBA" id="ARBA00022723"/>
    </source>
</evidence>
<comment type="cofactor">
    <cofactor evidence="1">
        <name>[4Fe-4S] cluster</name>
        <dbReference type="ChEBI" id="CHEBI:49883"/>
    </cofactor>
</comment>
<dbReference type="EMBL" id="AP021874">
    <property type="protein sequence ID" value="BBO68819.1"/>
    <property type="molecule type" value="Genomic_DNA"/>
</dbReference>
<dbReference type="InterPro" id="IPR034457">
    <property type="entry name" value="Organic_radical-activating"/>
</dbReference>
<dbReference type="GO" id="GO:0016491">
    <property type="term" value="F:oxidoreductase activity"/>
    <property type="evidence" value="ECO:0007669"/>
    <property type="project" value="InterPro"/>
</dbReference>
<sequence>MEERCSGCGACIDVCEAGANRLNGASLEFDRDACVACGRCEKACPQNARERVGQDLTVEAVSRILERDAVFYRSSGGGVTFSGGEPFAQMEMLRRLARGCSLAGIRTAVETSGFFAFEDARAIFDWIDAIFIDLKHTNDAIHKRLTGVSNTTIIETIMRLDAMGRGLTVRIPLVRGLTDTRENIDGVIRLCRRLRHLVGIELLPYHPLGAGKYKGLGLSFDAAMTAPEHGAIQLILARMQAHRLPAGCPGLPFCPPEPG</sequence>
<dbReference type="Pfam" id="PF04055">
    <property type="entry name" value="Radical_SAM"/>
    <property type="match status" value="1"/>
</dbReference>
<dbReference type="NCBIfam" id="TIGR02494">
    <property type="entry name" value="PFLE_PFLC"/>
    <property type="match status" value="1"/>
</dbReference>
<organism evidence="9 10">
    <name type="scientific">Desulfosarcina alkanivorans</name>
    <dbReference type="NCBI Taxonomy" id="571177"/>
    <lineage>
        <taxon>Bacteria</taxon>
        <taxon>Pseudomonadati</taxon>
        <taxon>Thermodesulfobacteriota</taxon>
        <taxon>Desulfobacteria</taxon>
        <taxon>Desulfobacterales</taxon>
        <taxon>Desulfosarcinaceae</taxon>
        <taxon>Desulfosarcina</taxon>
    </lineage>
</organism>
<dbReference type="CDD" id="cd01335">
    <property type="entry name" value="Radical_SAM"/>
    <property type="match status" value="1"/>
</dbReference>
<dbReference type="KEGG" id="dalk:DSCA_27490"/>
<evidence type="ECO:0000256" key="2">
    <source>
        <dbReference type="ARBA" id="ARBA00022485"/>
    </source>
</evidence>
<evidence type="ECO:0000259" key="8">
    <source>
        <dbReference type="PROSITE" id="PS51918"/>
    </source>
</evidence>
<dbReference type="SUPFAM" id="SSF54862">
    <property type="entry name" value="4Fe-4S ferredoxins"/>
    <property type="match status" value="1"/>
</dbReference>
<evidence type="ECO:0000259" key="7">
    <source>
        <dbReference type="PROSITE" id="PS51379"/>
    </source>
</evidence>
<dbReference type="InterPro" id="IPR012839">
    <property type="entry name" value="Organic_radical_activase"/>
</dbReference>